<gene>
    <name evidence="3" type="ORF">OU798_06240</name>
</gene>
<dbReference type="AlphaFoldDB" id="A0A9X3F3L6"/>
<protein>
    <submittedName>
        <fullName evidence="3">Molybdopterin-dependent oxidoreductase</fullName>
    </submittedName>
</protein>
<keyword evidence="1" id="KW-0812">Transmembrane</keyword>
<dbReference type="InterPro" id="IPR012368">
    <property type="entry name" value="OxRdtase_Mopterin-bd_su_IorB"/>
</dbReference>
<dbReference type="Gene3D" id="3.90.1170.50">
    <property type="entry name" value="Aldehyde oxidase/xanthine dehydrogenase, a/b hammerhead"/>
    <property type="match status" value="1"/>
</dbReference>
<keyword evidence="1" id="KW-1133">Transmembrane helix</keyword>
<accession>A0A9X3F3L6</accession>
<feature type="domain" description="Aldehyde oxidase/xanthine dehydrogenase a/b hammerhead" evidence="2">
    <location>
        <begin position="220"/>
        <end position="297"/>
    </location>
</feature>
<dbReference type="SUPFAM" id="SSF56003">
    <property type="entry name" value="Molybdenum cofactor-binding domain"/>
    <property type="match status" value="2"/>
</dbReference>
<organism evidence="3 4">
    <name type="scientific">Draconibacterium aestuarii</name>
    <dbReference type="NCBI Taxonomy" id="2998507"/>
    <lineage>
        <taxon>Bacteria</taxon>
        <taxon>Pseudomonadati</taxon>
        <taxon>Bacteroidota</taxon>
        <taxon>Bacteroidia</taxon>
        <taxon>Marinilabiliales</taxon>
        <taxon>Prolixibacteraceae</taxon>
        <taxon>Draconibacterium</taxon>
    </lineage>
</organism>
<dbReference type="PANTHER" id="PTHR47495">
    <property type="entry name" value="ALDEHYDE DEHYDROGENASE"/>
    <property type="match status" value="1"/>
</dbReference>
<dbReference type="Pfam" id="PF20256">
    <property type="entry name" value="MoCoBD_2"/>
    <property type="match status" value="2"/>
</dbReference>
<comment type="caution">
    <text evidence="3">The sequence shown here is derived from an EMBL/GenBank/DDBJ whole genome shotgun (WGS) entry which is preliminary data.</text>
</comment>
<keyword evidence="4" id="KW-1185">Reference proteome</keyword>
<keyword evidence="1" id="KW-0472">Membrane</keyword>
<dbReference type="InterPro" id="IPR052516">
    <property type="entry name" value="N-heterocyclic_Hydroxylase"/>
</dbReference>
<proteinExistence type="predicted"/>
<dbReference type="PANTHER" id="PTHR47495:SF1">
    <property type="entry name" value="BLL3820 PROTEIN"/>
    <property type="match status" value="1"/>
</dbReference>
<dbReference type="PIRSF" id="PIRSF036389">
    <property type="entry name" value="IOR_B"/>
    <property type="match status" value="1"/>
</dbReference>
<dbReference type="InterPro" id="IPR046867">
    <property type="entry name" value="AldOxase/xan_DH_MoCoBD2"/>
</dbReference>
<dbReference type="Gene3D" id="3.30.365.10">
    <property type="entry name" value="Aldehyde oxidase/xanthine dehydrogenase, molybdopterin binding domain"/>
    <property type="match status" value="4"/>
</dbReference>
<dbReference type="Pfam" id="PF02738">
    <property type="entry name" value="MoCoBD_1"/>
    <property type="match status" value="1"/>
</dbReference>
<reference evidence="3" key="1">
    <citation type="submission" date="2022-11" db="EMBL/GenBank/DDBJ databases">
        <title>Marilongibacter aestuarii gen. nov., sp. nov., isolated from tidal flat sediment.</title>
        <authorList>
            <person name="Jiayan W."/>
        </authorList>
    </citation>
    <scope>NUCLEOTIDE SEQUENCE</scope>
    <source>
        <strain evidence="3">Z1-6</strain>
    </source>
</reference>
<dbReference type="InterPro" id="IPR008274">
    <property type="entry name" value="AldOxase/xan_DH_MoCoBD1"/>
</dbReference>
<name>A0A9X3F3L6_9BACT</name>
<dbReference type="Proteomes" id="UP001145087">
    <property type="component" value="Unassembled WGS sequence"/>
</dbReference>
<dbReference type="RefSeq" id="WP_343332267.1">
    <property type="nucleotide sequence ID" value="NZ_JAPOHD010000012.1"/>
</dbReference>
<evidence type="ECO:0000259" key="2">
    <source>
        <dbReference type="SMART" id="SM01008"/>
    </source>
</evidence>
<dbReference type="InterPro" id="IPR037165">
    <property type="entry name" value="AldOxase/xan_DH_Mopterin-bd_sf"/>
</dbReference>
<evidence type="ECO:0000313" key="4">
    <source>
        <dbReference type="Proteomes" id="UP001145087"/>
    </source>
</evidence>
<dbReference type="SMART" id="SM01008">
    <property type="entry name" value="Ald_Xan_dh_C"/>
    <property type="match status" value="1"/>
</dbReference>
<sequence>MDERKDYQDYIEGHKSASDIKRRDFFRLLGGGIYVFFHAGAALDLMAAEGEQRRELPDDFNAFLRIHEDGKVSCYTGKIEMGQGVNTGLAMMLADELDVAYDDVKMVMGDTDLCPWDMGTFGSLTTRMFGPSMLAAAAEARMVLLELASEKLGIEIDNLDVVKGVVYNRKKKSEKITYAQLVSGQRITRFAKEKPEVKDYSKYKIMGQPKFRSDSLEKVTGKAKYSGDLRLEGMVYARLLRPPSHDAKLLSVDISEAEKVDGVQIVKDGDLVAALHEDPEQAEKARNLFKAEFEEVDKAVDNGNLFDYLKEKAPEGNVNIDLGDLSVGKDTTSTVFENEFHDGYVAHSPMEPHTAMAYFDGDKMTVWAGTQTPFPAQSNIARILGMDEAKVRVKPPYLGGGFGGKSAHQQAVEAAQLAKITGKPVMVDWNRQEEFFYDTFRPAAIVKVNSGIDNSGKITFWDYHVYYAGDRGSETMYDVPHQKRTVYGRGWRAPGIHPFATGAWRGPGNSTNTFARETQVDIMAGKAGMDPVEFRLKNLKDKRAIDVLEAVAEMADWKPQKSPGGSGYGVAIGADAGTYVAHIARVDVDKETGEVKVLKVWVAQEMGFCVNPQGATIQMEGCINMGLGYALKEVVEFEGGQVKTSNFDTYDIPRFSWIPEIETKILQRNAPPQGGGEPAIVCMGAVIGNAIYNQTGARLYEMAMTPERVLAALKKV</sequence>
<dbReference type="EMBL" id="JAPOHD010000012">
    <property type="protein sequence ID" value="MCY1719934.1"/>
    <property type="molecule type" value="Genomic_DNA"/>
</dbReference>
<evidence type="ECO:0000313" key="3">
    <source>
        <dbReference type="EMBL" id="MCY1719934.1"/>
    </source>
</evidence>
<evidence type="ECO:0000256" key="1">
    <source>
        <dbReference type="SAM" id="Phobius"/>
    </source>
</evidence>
<dbReference type="GO" id="GO:0016491">
    <property type="term" value="F:oxidoreductase activity"/>
    <property type="evidence" value="ECO:0007669"/>
    <property type="project" value="InterPro"/>
</dbReference>
<feature type="transmembrane region" description="Helical" evidence="1">
    <location>
        <begin position="25"/>
        <end position="47"/>
    </location>
</feature>
<dbReference type="InterPro" id="IPR000674">
    <property type="entry name" value="Ald_Oxase/Xan_DH_a/b"/>
</dbReference>